<dbReference type="PROSITE" id="PS00211">
    <property type="entry name" value="ABC_TRANSPORTER_1"/>
    <property type="match status" value="1"/>
</dbReference>
<evidence type="ECO:0000259" key="5">
    <source>
        <dbReference type="PROSITE" id="PS50893"/>
    </source>
</evidence>
<keyword evidence="1" id="KW-0813">Transport</keyword>
<dbReference type="Proteomes" id="UP001458946">
    <property type="component" value="Unassembled WGS sequence"/>
</dbReference>
<dbReference type="RefSeq" id="WP_353543514.1">
    <property type="nucleotide sequence ID" value="NZ_BAABRN010000053.1"/>
</dbReference>
<evidence type="ECO:0000313" key="6">
    <source>
        <dbReference type="EMBL" id="GAA5503542.1"/>
    </source>
</evidence>
<organism evidence="6 7">
    <name type="scientific">Deinococcus xinjiangensis</name>
    <dbReference type="NCBI Taxonomy" id="457454"/>
    <lineage>
        <taxon>Bacteria</taxon>
        <taxon>Thermotogati</taxon>
        <taxon>Deinococcota</taxon>
        <taxon>Deinococci</taxon>
        <taxon>Deinococcales</taxon>
        <taxon>Deinococcaceae</taxon>
        <taxon>Deinococcus</taxon>
    </lineage>
</organism>
<evidence type="ECO:0000256" key="3">
    <source>
        <dbReference type="ARBA" id="ARBA00022840"/>
    </source>
</evidence>
<evidence type="ECO:0000313" key="7">
    <source>
        <dbReference type="Proteomes" id="UP001458946"/>
    </source>
</evidence>
<feature type="region of interest" description="Disordered" evidence="4">
    <location>
        <begin position="1"/>
        <end position="20"/>
    </location>
</feature>
<evidence type="ECO:0000256" key="1">
    <source>
        <dbReference type="ARBA" id="ARBA00022448"/>
    </source>
</evidence>
<reference evidence="6 7" key="1">
    <citation type="submission" date="2024-02" db="EMBL/GenBank/DDBJ databases">
        <title>Deinococcus xinjiangensis NBRC 107630.</title>
        <authorList>
            <person name="Ichikawa N."/>
            <person name="Katano-Makiyama Y."/>
            <person name="Hidaka K."/>
        </authorList>
    </citation>
    <scope>NUCLEOTIDE SEQUENCE [LARGE SCALE GENOMIC DNA]</scope>
    <source>
        <strain evidence="6 7">NBRC 107630</strain>
    </source>
</reference>
<gene>
    <name evidence="6" type="primary">cmpD_2</name>
    <name evidence="6" type="ORF">Dxin01_03301</name>
</gene>
<keyword evidence="2" id="KW-0547">Nucleotide-binding</keyword>
<dbReference type="GO" id="GO:0005524">
    <property type="term" value="F:ATP binding"/>
    <property type="evidence" value="ECO:0007669"/>
    <property type="project" value="UniProtKB-KW"/>
</dbReference>
<name>A0ABP9VIK9_9DEIO</name>
<evidence type="ECO:0000256" key="2">
    <source>
        <dbReference type="ARBA" id="ARBA00022741"/>
    </source>
</evidence>
<dbReference type="Gene3D" id="3.40.50.300">
    <property type="entry name" value="P-loop containing nucleotide triphosphate hydrolases"/>
    <property type="match status" value="1"/>
</dbReference>
<sequence length="249" mass="26462">MTITLSQNRQPASEHTAQRGLGASLTLDGVTYRYGKSGAGLGPADLHVAAGEFLCVVGPSGSGKSTLLSLLAGFLRPQQGQIRLGGEALRGPHPNLTLVQQEPALFPWLTVGGNVAFGLSKVPRAERTARVQDALKQVGLSGYESRRPHELSGGQRQRVSIARALATKPGLLLLDEPFSALDVQTRTGLADELLGIWWEQKVTVVFVTHHLDEALHLGQRVVALKGGLVALDAPAKSLSVPELRRALEG</sequence>
<comment type="caution">
    <text evidence="6">The sequence shown here is derived from an EMBL/GenBank/DDBJ whole genome shotgun (WGS) entry which is preliminary data.</text>
</comment>
<dbReference type="PROSITE" id="PS50893">
    <property type="entry name" value="ABC_TRANSPORTER_2"/>
    <property type="match status" value="1"/>
</dbReference>
<dbReference type="InterPro" id="IPR017871">
    <property type="entry name" value="ABC_transporter-like_CS"/>
</dbReference>
<dbReference type="InterPro" id="IPR050166">
    <property type="entry name" value="ABC_transporter_ATP-bind"/>
</dbReference>
<dbReference type="InterPro" id="IPR003593">
    <property type="entry name" value="AAA+_ATPase"/>
</dbReference>
<feature type="compositionally biased region" description="Polar residues" evidence="4">
    <location>
        <begin position="1"/>
        <end position="15"/>
    </location>
</feature>
<dbReference type="PANTHER" id="PTHR42788">
    <property type="entry name" value="TAURINE IMPORT ATP-BINDING PROTEIN-RELATED"/>
    <property type="match status" value="1"/>
</dbReference>
<accession>A0ABP9VIK9</accession>
<dbReference type="Pfam" id="PF00005">
    <property type="entry name" value="ABC_tran"/>
    <property type="match status" value="1"/>
</dbReference>
<dbReference type="SMART" id="SM00382">
    <property type="entry name" value="AAA"/>
    <property type="match status" value="1"/>
</dbReference>
<keyword evidence="3 6" id="KW-0067">ATP-binding</keyword>
<dbReference type="InterPro" id="IPR003439">
    <property type="entry name" value="ABC_transporter-like_ATP-bd"/>
</dbReference>
<dbReference type="InterPro" id="IPR027417">
    <property type="entry name" value="P-loop_NTPase"/>
</dbReference>
<dbReference type="PANTHER" id="PTHR42788:SF13">
    <property type="entry name" value="ALIPHATIC SULFONATES IMPORT ATP-BINDING PROTEIN SSUB"/>
    <property type="match status" value="1"/>
</dbReference>
<dbReference type="CDD" id="cd03293">
    <property type="entry name" value="ABC_NrtD_SsuB_transporters"/>
    <property type="match status" value="1"/>
</dbReference>
<dbReference type="EMBL" id="BAABRN010000053">
    <property type="protein sequence ID" value="GAA5503542.1"/>
    <property type="molecule type" value="Genomic_DNA"/>
</dbReference>
<keyword evidence="7" id="KW-1185">Reference proteome</keyword>
<dbReference type="SUPFAM" id="SSF52540">
    <property type="entry name" value="P-loop containing nucleoside triphosphate hydrolases"/>
    <property type="match status" value="1"/>
</dbReference>
<feature type="domain" description="ABC transporter" evidence="5">
    <location>
        <begin position="25"/>
        <end position="249"/>
    </location>
</feature>
<proteinExistence type="predicted"/>
<protein>
    <submittedName>
        <fullName evidence="6">Bicarbonate transport ATP-binding protein CmpD</fullName>
    </submittedName>
</protein>
<evidence type="ECO:0000256" key="4">
    <source>
        <dbReference type="SAM" id="MobiDB-lite"/>
    </source>
</evidence>